<dbReference type="Gene3D" id="3.10.450.40">
    <property type="match status" value="1"/>
</dbReference>
<keyword evidence="3" id="KW-1185">Reference proteome</keyword>
<dbReference type="Pfam" id="PF04965">
    <property type="entry name" value="GPW_gp25"/>
    <property type="match status" value="1"/>
</dbReference>
<evidence type="ECO:0000313" key="2">
    <source>
        <dbReference type="EMBL" id="MFC5368182.1"/>
    </source>
</evidence>
<evidence type="ECO:0000259" key="1">
    <source>
        <dbReference type="Pfam" id="PF04965"/>
    </source>
</evidence>
<evidence type="ECO:0000313" key="3">
    <source>
        <dbReference type="Proteomes" id="UP001596201"/>
    </source>
</evidence>
<name>A0ABD5REG0_9EURY</name>
<dbReference type="Proteomes" id="UP001596201">
    <property type="component" value="Unassembled WGS sequence"/>
</dbReference>
<dbReference type="AlphaFoldDB" id="A0ABD5REG0"/>
<protein>
    <submittedName>
        <fullName evidence="2">GPW/gp25 family protein</fullName>
    </submittedName>
</protein>
<comment type="caution">
    <text evidence="2">The sequence shown here is derived from an EMBL/GenBank/DDBJ whole genome shotgun (WGS) entry which is preliminary data.</text>
</comment>
<gene>
    <name evidence="2" type="ORF">ACFPJ5_14695</name>
</gene>
<accession>A0ABD5REG0</accession>
<sequence>MQDDFLGRGWSFPVETDGTGRVALSAGPEDVKESIRIVLGTAKGERVMRPDFGCGIHDYTFASISTTTLTQIEATVSEALRDWEPRIAVESVTASRDEGAPGRLLVEIDYRLRRTGRADNLVYPFYVEEGTRGE</sequence>
<dbReference type="EMBL" id="JBHSKX010000002">
    <property type="protein sequence ID" value="MFC5368182.1"/>
    <property type="molecule type" value="Genomic_DNA"/>
</dbReference>
<dbReference type="SUPFAM" id="SSF160719">
    <property type="entry name" value="gpW/gp25-like"/>
    <property type="match status" value="1"/>
</dbReference>
<organism evidence="2 3">
    <name type="scientific">Salinirubrum litoreum</name>
    <dbReference type="NCBI Taxonomy" id="1126234"/>
    <lineage>
        <taxon>Archaea</taxon>
        <taxon>Methanobacteriati</taxon>
        <taxon>Methanobacteriota</taxon>
        <taxon>Stenosarchaea group</taxon>
        <taxon>Halobacteria</taxon>
        <taxon>Halobacteriales</taxon>
        <taxon>Haloferacaceae</taxon>
        <taxon>Salinirubrum</taxon>
    </lineage>
</organism>
<dbReference type="InterPro" id="IPR007048">
    <property type="entry name" value="IraD/Gp25-like"/>
</dbReference>
<proteinExistence type="predicted"/>
<reference evidence="2 3" key="1">
    <citation type="journal article" date="2019" name="Int. J. Syst. Evol. Microbiol.">
        <title>The Global Catalogue of Microorganisms (GCM) 10K type strain sequencing project: providing services to taxonomists for standard genome sequencing and annotation.</title>
        <authorList>
            <consortium name="The Broad Institute Genomics Platform"/>
            <consortium name="The Broad Institute Genome Sequencing Center for Infectious Disease"/>
            <person name="Wu L."/>
            <person name="Ma J."/>
        </authorList>
    </citation>
    <scope>NUCLEOTIDE SEQUENCE [LARGE SCALE GENOMIC DNA]</scope>
    <source>
        <strain evidence="2 3">CGMCC 1.12237</strain>
    </source>
</reference>
<dbReference type="RefSeq" id="WP_227230423.1">
    <property type="nucleotide sequence ID" value="NZ_JAJCVJ010000002.1"/>
</dbReference>
<feature type="domain" description="IraD/Gp25-like" evidence="1">
    <location>
        <begin position="27"/>
        <end position="115"/>
    </location>
</feature>